<feature type="domain" description="3-hydroxyisobutyrate dehydrogenase-like NAD-binding" evidence="4">
    <location>
        <begin position="166"/>
        <end position="286"/>
    </location>
</feature>
<dbReference type="SUPFAM" id="SSF51735">
    <property type="entry name" value="NAD(P)-binding Rossmann-fold domains"/>
    <property type="match status" value="1"/>
</dbReference>
<keyword evidence="2" id="KW-0520">NAD</keyword>
<dbReference type="GO" id="GO:0051287">
    <property type="term" value="F:NAD binding"/>
    <property type="evidence" value="ECO:0007669"/>
    <property type="project" value="InterPro"/>
</dbReference>
<dbReference type="PIRSF" id="PIRSF000103">
    <property type="entry name" value="HIBADH"/>
    <property type="match status" value="1"/>
</dbReference>
<dbReference type="Pfam" id="PF03446">
    <property type="entry name" value="NAD_binding_2"/>
    <property type="match status" value="1"/>
</dbReference>
<dbReference type="SUPFAM" id="SSF48179">
    <property type="entry name" value="6-phosphogluconate dehydrogenase C-terminal domain-like"/>
    <property type="match status" value="1"/>
</dbReference>
<proteinExistence type="predicted"/>
<evidence type="ECO:0000256" key="1">
    <source>
        <dbReference type="ARBA" id="ARBA00023002"/>
    </source>
</evidence>
<protein>
    <recommendedName>
        <fullName evidence="6">6-phosphogluconate dehydrogenase NADP-binding domain-containing protein</fullName>
    </recommendedName>
</protein>
<evidence type="ECO:0000259" key="3">
    <source>
        <dbReference type="Pfam" id="PF03446"/>
    </source>
</evidence>
<dbReference type="PANTHER" id="PTHR43060:SF15">
    <property type="entry name" value="3-HYDROXYISOBUTYRATE DEHYDROGENASE-LIKE 1, MITOCHONDRIAL-RELATED"/>
    <property type="match status" value="1"/>
</dbReference>
<dbReference type="InterPro" id="IPR036291">
    <property type="entry name" value="NAD(P)-bd_dom_sf"/>
</dbReference>
<evidence type="ECO:0000259" key="4">
    <source>
        <dbReference type="Pfam" id="PF14833"/>
    </source>
</evidence>
<gene>
    <name evidence="5" type="ORF">METZ01_LOCUS213264</name>
</gene>
<dbReference type="Gene3D" id="3.40.50.720">
    <property type="entry name" value="NAD(P)-binding Rossmann-like Domain"/>
    <property type="match status" value="1"/>
</dbReference>
<dbReference type="PANTHER" id="PTHR43060">
    <property type="entry name" value="3-HYDROXYISOBUTYRATE DEHYDROGENASE-LIKE 1, MITOCHONDRIAL-RELATED"/>
    <property type="match status" value="1"/>
</dbReference>
<dbReference type="InterPro" id="IPR015815">
    <property type="entry name" value="HIBADH-related"/>
</dbReference>
<evidence type="ECO:0008006" key="6">
    <source>
        <dbReference type="Google" id="ProtNLM"/>
    </source>
</evidence>
<dbReference type="Gene3D" id="1.10.1040.10">
    <property type="entry name" value="N-(1-d-carboxylethyl)-l-norvaline Dehydrogenase, domain 2"/>
    <property type="match status" value="1"/>
</dbReference>
<dbReference type="AlphaFoldDB" id="A0A382FBY9"/>
<sequence>MPTCAFIGLGVMGYPMAGYLQNAGNQTTVYNRTISKAEKWVEAYGGSLGATPCEAAQDADVVMLCVGNDDDVRSVVYGESGVLEGMSSGSVLVDHTTASAFLAKELEGACAEKGVGFVDAPISGGQAGAESGQLSVMCGGSQEAFAKIEPIIDVYSKISILVGPSGHGQLTKMVNQVCIGGLLQGLSEALEFAKRSNLDTEKVLEAISQGASASWYLSNRSETMLAGEFDHGFAVDWMRKDFGIVFEEAERIGFDLPVTVMVDGFFAELQEKGHSRSDVSSLIELLTEK</sequence>
<dbReference type="EMBL" id="UINC01049077">
    <property type="protein sequence ID" value="SVB60410.1"/>
    <property type="molecule type" value="Genomic_DNA"/>
</dbReference>
<dbReference type="InterPro" id="IPR013328">
    <property type="entry name" value="6PGD_dom2"/>
</dbReference>
<name>A0A382FBY9_9ZZZZ</name>
<organism evidence="5">
    <name type="scientific">marine metagenome</name>
    <dbReference type="NCBI Taxonomy" id="408172"/>
    <lineage>
        <taxon>unclassified sequences</taxon>
        <taxon>metagenomes</taxon>
        <taxon>ecological metagenomes</taxon>
    </lineage>
</organism>
<accession>A0A382FBY9</accession>
<reference evidence="5" key="1">
    <citation type="submission" date="2018-05" db="EMBL/GenBank/DDBJ databases">
        <authorList>
            <person name="Lanie J.A."/>
            <person name="Ng W.-L."/>
            <person name="Kazmierczak K.M."/>
            <person name="Andrzejewski T.M."/>
            <person name="Davidsen T.M."/>
            <person name="Wayne K.J."/>
            <person name="Tettelin H."/>
            <person name="Glass J.I."/>
            <person name="Rusch D."/>
            <person name="Podicherti R."/>
            <person name="Tsui H.-C.T."/>
            <person name="Winkler M.E."/>
        </authorList>
    </citation>
    <scope>NUCLEOTIDE SEQUENCE</scope>
</reference>
<evidence type="ECO:0000313" key="5">
    <source>
        <dbReference type="EMBL" id="SVB60410.1"/>
    </source>
</evidence>
<dbReference type="Pfam" id="PF14833">
    <property type="entry name" value="NAD_binding_11"/>
    <property type="match status" value="1"/>
</dbReference>
<dbReference type="InterPro" id="IPR008927">
    <property type="entry name" value="6-PGluconate_DH-like_C_sf"/>
</dbReference>
<feature type="domain" description="6-phosphogluconate dehydrogenase NADP-binding" evidence="3">
    <location>
        <begin position="4"/>
        <end position="160"/>
    </location>
</feature>
<dbReference type="InterPro" id="IPR006115">
    <property type="entry name" value="6PGDH_NADP-bd"/>
</dbReference>
<dbReference type="GO" id="GO:0016491">
    <property type="term" value="F:oxidoreductase activity"/>
    <property type="evidence" value="ECO:0007669"/>
    <property type="project" value="UniProtKB-KW"/>
</dbReference>
<evidence type="ECO:0000256" key="2">
    <source>
        <dbReference type="ARBA" id="ARBA00023027"/>
    </source>
</evidence>
<dbReference type="InterPro" id="IPR029154">
    <property type="entry name" value="HIBADH-like_NADP-bd"/>
</dbReference>
<keyword evidence="1" id="KW-0560">Oxidoreductase</keyword>
<dbReference type="GO" id="GO:0050661">
    <property type="term" value="F:NADP binding"/>
    <property type="evidence" value="ECO:0007669"/>
    <property type="project" value="InterPro"/>
</dbReference>